<keyword evidence="4" id="KW-1185">Reference proteome</keyword>
<dbReference type="Gene3D" id="3.30.1520.10">
    <property type="entry name" value="Phox-like domain"/>
    <property type="match status" value="1"/>
</dbReference>
<feature type="compositionally biased region" description="Polar residues" evidence="1">
    <location>
        <begin position="349"/>
        <end position="363"/>
    </location>
</feature>
<evidence type="ECO:0000313" key="3">
    <source>
        <dbReference type="EMBL" id="OAD78180.1"/>
    </source>
</evidence>
<feature type="region of interest" description="Disordered" evidence="1">
    <location>
        <begin position="341"/>
        <end position="363"/>
    </location>
</feature>
<dbReference type="GO" id="GO:0035091">
    <property type="term" value="F:phosphatidylinositol binding"/>
    <property type="evidence" value="ECO:0007669"/>
    <property type="project" value="InterPro"/>
</dbReference>
<dbReference type="OrthoDB" id="2279956at2759"/>
<dbReference type="GeneID" id="28991283"/>
<protein>
    <recommendedName>
        <fullName evidence="2">PX domain-containing protein</fullName>
    </recommendedName>
</protein>
<dbReference type="SUPFAM" id="SSF64268">
    <property type="entry name" value="PX domain"/>
    <property type="match status" value="1"/>
</dbReference>
<dbReference type="RefSeq" id="XP_018296220.1">
    <property type="nucleotide sequence ID" value="XM_018430377.1"/>
</dbReference>
<organism evidence="3 4">
    <name type="scientific">Phycomyces blakesleeanus (strain ATCC 8743b / DSM 1359 / FGSC 10004 / NBRC 33097 / NRRL 1555)</name>
    <dbReference type="NCBI Taxonomy" id="763407"/>
    <lineage>
        <taxon>Eukaryota</taxon>
        <taxon>Fungi</taxon>
        <taxon>Fungi incertae sedis</taxon>
        <taxon>Mucoromycota</taxon>
        <taxon>Mucoromycotina</taxon>
        <taxon>Mucoromycetes</taxon>
        <taxon>Mucorales</taxon>
        <taxon>Phycomycetaceae</taxon>
        <taxon>Phycomyces</taxon>
    </lineage>
</organism>
<dbReference type="PROSITE" id="PS50195">
    <property type="entry name" value="PX"/>
    <property type="match status" value="1"/>
</dbReference>
<gene>
    <name evidence="3" type="ORF">PHYBLDRAFT_140282</name>
</gene>
<reference evidence="4" key="1">
    <citation type="submission" date="2015-06" db="EMBL/GenBank/DDBJ databases">
        <title>Expansion of signal transduction pathways in fungi by whole-genome duplication.</title>
        <authorList>
            <consortium name="DOE Joint Genome Institute"/>
            <person name="Corrochano L.M."/>
            <person name="Kuo A."/>
            <person name="Marcet-Houben M."/>
            <person name="Polaino S."/>
            <person name="Salamov A."/>
            <person name="Villalobos J.M."/>
            <person name="Alvarez M.I."/>
            <person name="Avalos J."/>
            <person name="Benito E.P."/>
            <person name="Benoit I."/>
            <person name="Burger G."/>
            <person name="Camino L.P."/>
            <person name="Canovas D."/>
            <person name="Cerda-Olmedo E."/>
            <person name="Cheng J.-F."/>
            <person name="Dominguez A."/>
            <person name="Elias M."/>
            <person name="Eslava A.P."/>
            <person name="Glaser F."/>
            <person name="Grimwood J."/>
            <person name="Gutierrez G."/>
            <person name="Heitman J."/>
            <person name="Henrissat B."/>
            <person name="Iturriaga E.A."/>
            <person name="Lang B.F."/>
            <person name="Lavin J.L."/>
            <person name="Lee S."/>
            <person name="Li W."/>
            <person name="Lindquist E."/>
            <person name="Lopez-Garcia S."/>
            <person name="Luque E.M."/>
            <person name="Marcos A.T."/>
            <person name="Martin J."/>
            <person name="McCluskey K."/>
            <person name="Medina H.R."/>
            <person name="Miralles-Duran A."/>
            <person name="Miyazaki A."/>
            <person name="Munoz-Torres E."/>
            <person name="Oguiza J.A."/>
            <person name="Ohm R."/>
            <person name="Olmedo M."/>
            <person name="Orejas M."/>
            <person name="Ortiz-Castellanos L."/>
            <person name="Pisabarro A.G."/>
            <person name="Rodriguez-Romero J."/>
            <person name="Ruiz-Herrera J."/>
            <person name="Ruiz-Vazquez R."/>
            <person name="Sanz C."/>
            <person name="Schackwitz W."/>
            <person name="Schmutz J."/>
            <person name="Shahriari M."/>
            <person name="Shelest E."/>
            <person name="Silva-Franco F."/>
            <person name="Soanes D."/>
            <person name="Syed K."/>
            <person name="Tagua V.G."/>
            <person name="Talbot N.J."/>
            <person name="Thon M."/>
            <person name="De vries R.P."/>
            <person name="Wiebenga A."/>
            <person name="Yadav J.S."/>
            <person name="Braun E.L."/>
            <person name="Baker S."/>
            <person name="Garre V."/>
            <person name="Horwitz B."/>
            <person name="Torres-Martinez S."/>
            <person name="Idnurm A."/>
            <person name="Herrera-Estrella A."/>
            <person name="Gabaldon T."/>
            <person name="Grigoriev I.V."/>
        </authorList>
    </citation>
    <scope>NUCLEOTIDE SEQUENCE [LARGE SCALE GENOMIC DNA]</scope>
    <source>
        <strain evidence="4">NRRL 1555(-)</strain>
    </source>
</reference>
<dbReference type="Proteomes" id="UP000077315">
    <property type="component" value="Unassembled WGS sequence"/>
</dbReference>
<proteinExistence type="predicted"/>
<feature type="compositionally biased region" description="Low complexity" evidence="1">
    <location>
        <begin position="180"/>
        <end position="189"/>
    </location>
</feature>
<dbReference type="InterPro" id="IPR001683">
    <property type="entry name" value="PX_dom"/>
</dbReference>
<dbReference type="VEuPathDB" id="FungiDB:PHYBLDRAFT_140282"/>
<evidence type="ECO:0000259" key="2">
    <source>
        <dbReference type="PROSITE" id="PS50195"/>
    </source>
</evidence>
<evidence type="ECO:0000313" key="4">
    <source>
        <dbReference type="Proteomes" id="UP000077315"/>
    </source>
</evidence>
<evidence type="ECO:0000256" key="1">
    <source>
        <dbReference type="SAM" id="MobiDB-lite"/>
    </source>
</evidence>
<feature type="domain" description="PX" evidence="2">
    <location>
        <begin position="1"/>
        <end position="156"/>
    </location>
</feature>
<sequence length="402" mass="44195">MSSIISASVESYEQRGKETWYAIQIQPDQGPTYTVHRRFKDFLRLSDELCVLYTPHEPITTTTTTTTTAASTTASTTTAGWRRKYQNVINSALKTRSVVPVLSPLPRHQSWCTKKSRQRKKQHRLDRYLFQLSVMSPSVWQSQIVHRFFDHHPAVCGPSLPLSPLLSPSVSLSLPSSSSLLLPSSSSSSPSPPSRDKASDPPAIILDTSHPIPSTRSLQAPSKPLISSSLALSSSTGGYSIQVCLFLGHTSVTVHMQRNWKLSELRSALDHELALANLSLLPPSSSLAYYHLDQSDRQGALYTLTLNQKKPSVSMRSLANMVTSRSFGYFSSPQLQPQIPIPIPAPPQTLSSSSDSENSPTCADTCSSSGIVLLLASDKDLKTAMEGIWHRLDYVTLTCLTW</sequence>
<dbReference type="AlphaFoldDB" id="A0A163EEA6"/>
<dbReference type="EMBL" id="KV440973">
    <property type="protein sequence ID" value="OAD78180.1"/>
    <property type="molecule type" value="Genomic_DNA"/>
</dbReference>
<dbReference type="CDD" id="cd06093">
    <property type="entry name" value="PX_domain"/>
    <property type="match status" value="1"/>
</dbReference>
<dbReference type="InParanoid" id="A0A163EEA6"/>
<dbReference type="InterPro" id="IPR036871">
    <property type="entry name" value="PX_dom_sf"/>
</dbReference>
<accession>A0A163EEA6</accession>
<name>A0A163EEA6_PHYB8</name>
<feature type="region of interest" description="Disordered" evidence="1">
    <location>
        <begin position="180"/>
        <end position="221"/>
    </location>
</feature>